<dbReference type="Proteomes" id="UP000249949">
    <property type="component" value="Chromosome"/>
</dbReference>
<keyword evidence="3" id="KW-1185">Reference proteome</keyword>
<accession>A0A2Z2HIY7</accession>
<proteinExistence type="predicted"/>
<sequence>MLEIIELKEKTESSKEPIPKKVPRSLNNLLKVEKDLKKMNLELKKVVKKVNTLEKENSKLQRKLDKR</sequence>
<name>A0A2Z2HIY7_9ARCH</name>
<feature type="coiled-coil region" evidence="1">
    <location>
        <begin position="29"/>
        <end position="63"/>
    </location>
</feature>
<evidence type="ECO:0000313" key="2">
    <source>
        <dbReference type="EMBL" id="ARS64102.1"/>
    </source>
</evidence>
<organism evidence="2 3">
    <name type="scientific">Candidatus Nitrosomarinus catalinensis</name>
    <dbReference type="NCBI Taxonomy" id="1898749"/>
    <lineage>
        <taxon>Archaea</taxon>
        <taxon>Nitrososphaerota</taxon>
        <taxon>Nitrososphaeria</taxon>
        <taxon>Nitrosopumilales</taxon>
        <taxon>Nitrosopumilaceae</taxon>
        <taxon>Candidatus Nitrosomarinus</taxon>
    </lineage>
</organism>
<protein>
    <submittedName>
        <fullName evidence="2">Uncharacterized protein</fullName>
    </submittedName>
</protein>
<dbReference type="AlphaFoldDB" id="A0A2Z2HIY7"/>
<evidence type="ECO:0000313" key="3">
    <source>
        <dbReference type="Proteomes" id="UP000249949"/>
    </source>
</evidence>
<gene>
    <name evidence="2" type="ORF">NMSP_0479</name>
</gene>
<reference evidence="2 3" key="1">
    <citation type="journal article" date="2017" name="Environ. Microbiol.">
        <title>Genome and epigenome of a novel marine Thaumarchaeota strain suggest viral infection, phosphorothioation DNA modification and multiple restriction systems.</title>
        <authorList>
            <person name="Ahlgren N.A."/>
            <person name="Chen Y."/>
            <person name="Needham D.M."/>
            <person name="Parada A.E."/>
            <person name="Sachdeva R."/>
            <person name="Trinh V."/>
            <person name="Chen T."/>
            <person name="Fuhrman J.A."/>
        </authorList>
    </citation>
    <scope>NUCLEOTIDE SEQUENCE [LARGE SCALE GENOMIC DNA]</scope>
    <source>
        <strain evidence="2 3">SPOT01</strain>
    </source>
</reference>
<dbReference type="KEGG" id="nct:NMSP_0479"/>
<evidence type="ECO:0000256" key="1">
    <source>
        <dbReference type="SAM" id="Coils"/>
    </source>
</evidence>
<dbReference type="EMBL" id="CP021324">
    <property type="protein sequence ID" value="ARS64102.1"/>
    <property type="molecule type" value="Genomic_DNA"/>
</dbReference>
<keyword evidence="1" id="KW-0175">Coiled coil</keyword>